<reference evidence="2" key="1">
    <citation type="submission" date="2021-05" db="EMBL/GenBank/DDBJ databases">
        <authorList>
            <person name="Alioto T."/>
            <person name="Alioto T."/>
            <person name="Gomez Garrido J."/>
        </authorList>
    </citation>
    <scope>NUCLEOTIDE SEQUENCE</scope>
</reference>
<feature type="transmembrane region" description="Helical" evidence="1">
    <location>
        <begin position="50"/>
        <end position="69"/>
    </location>
</feature>
<dbReference type="EMBL" id="HBUF01499217">
    <property type="protein sequence ID" value="CAG6745534.1"/>
    <property type="molecule type" value="Transcribed_RNA"/>
</dbReference>
<proteinExistence type="predicted"/>
<sequence length="110" mass="12980">MPNYRSHSIHWQNETESIMYSSGNTAMYCFSQKVYPQRKLLMPLPESARVIFLFLIIYRAMCTTYLILFTGPFKYSVCPDLKSILPDLNFKTLGVWLWTKHPKCEELAYL</sequence>
<organism evidence="2">
    <name type="scientific">Cacopsylla melanoneura</name>
    <dbReference type="NCBI Taxonomy" id="428564"/>
    <lineage>
        <taxon>Eukaryota</taxon>
        <taxon>Metazoa</taxon>
        <taxon>Ecdysozoa</taxon>
        <taxon>Arthropoda</taxon>
        <taxon>Hexapoda</taxon>
        <taxon>Insecta</taxon>
        <taxon>Pterygota</taxon>
        <taxon>Neoptera</taxon>
        <taxon>Paraneoptera</taxon>
        <taxon>Hemiptera</taxon>
        <taxon>Sternorrhyncha</taxon>
        <taxon>Psylloidea</taxon>
        <taxon>Psyllidae</taxon>
        <taxon>Psyllinae</taxon>
        <taxon>Cacopsylla</taxon>
    </lineage>
</organism>
<dbReference type="AlphaFoldDB" id="A0A8D8ZDA8"/>
<keyword evidence="1" id="KW-0812">Transmembrane</keyword>
<name>A0A8D8ZDA8_9HEMI</name>
<protein>
    <submittedName>
        <fullName evidence="2">Uncharacterized protein</fullName>
    </submittedName>
</protein>
<keyword evidence="1" id="KW-1133">Transmembrane helix</keyword>
<evidence type="ECO:0000313" key="2">
    <source>
        <dbReference type="EMBL" id="CAG6745534.1"/>
    </source>
</evidence>
<evidence type="ECO:0000256" key="1">
    <source>
        <dbReference type="SAM" id="Phobius"/>
    </source>
</evidence>
<accession>A0A8D8ZDA8</accession>
<keyword evidence="1" id="KW-0472">Membrane</keyword>